<keyword evidence="1" id="KW-0812">Transmembrane</keyword>
<evidence type="ECO:0000313" key="2">
    <source>
        <dbReference type="EMBL" id="CAB4932759.1"/>
    </source>
</evidence>
<accession>A0A6J7IP67</accession>
<dbReference type="InterPro" id="IPR029058">
    <property type="entry name" value="AB_hydrolase_fold"/>
</dbReference>
<keyword evidence="1" id="KW-1133">Transmembrane helix</keyword>
<proteinExistence type="predicted"/>
<keyword evidence="1" id="KW-0472">Membrane</keyword>
<organism evidence="2">
    <name type="scientific">freshwater metagenome</name>
    <dbReference type="NCBI Taxonomy" id="449393"/>
    <lineage>
        <taxon>unclassified sequences</taxon>
        <taxon>metagenomes</taxon>
        <taxon>ecological metagenomes</taxon>
    </lineage>
</organism>
<name>A0A6J7IP67_9ZZZZ</name>
<evidence type="ECO:0000256" key="1">
    <source>
        <dbReference type="SAM" id="Phobius"/>
    </source>
</evidence>
<reference evidence="2" key="1">
    <citation type="submission" date="2020-05" db="EMBL/GenBank/DDBJ databases">
        <authorList>
            <person name="Chiriac C."/>
            <person name="Salcher M."/>
            <person name="Ghai R."/>
            <person name="Kavagutti S V."/>
        </authorList>
    </citation>
    <scope>NUCLEOTIDE SEQUENCE</scope>
</reference>
<feature type="transmembrane region" description="Helical" evidence="1">
    <location>
        <begin position="233"/>
        <end position="253"/>
    </location>
</feature>
<dbReference type="AlphaFoldDB" id="A0A6J7IP67"/>
<sequence>MHLPESDGGATSPTRTAILLIHSGAQISEFLSESLSTNFALSEISLPAKFDESEILNCENELRRLRDSGLEVFLFGINDGALVALQLAQLYGDEISGLIIHSFKWHGPRKLLKKIQSDLYLIDQPLMTINSEDISDEISAPTIREVTMLNDSIDLALAEQVHAFMNEVRAGIWADDERDLIDAEFDSIVAGLSLDQSTPTNYLDSLDKQIDEEGFQQPDPALVRTSDPMKRNALIAMVVGPIYALVVTVTGFNPFGIEPWPGILMAVGGVATFLYRWQGPSHDDDGAIL</sequence>
<protein>
    <submittedName>
        <fullName evidence="2">Unannotated protein</fullName>
    </submittedName>
</protein>
<feature type="transmembrane region" description="Helical" evidence="1">
    <location>
        <begin position="259"/>
        <end position="277"/>
    </location>
</feature>
<dbReference type="SUPFAM" id="SSF53474">
    <property type="entry name" value="alpha/beta-Hydrolases"/>
    <property type="match status" value="1"/>
</dbReference>
<dbReference type="EMBL" id="CAFBNG010000016">
    <property type="protein sequence ID" value="CAB4932759.1"/>
    <property type="molecule type" value="Genomic_DNA"/>
</dbReference>
<gene>
    <name evidence="2" type="ORF">UFOPK3774_00158</name>
</gene>